<name>A0ABR7GZZ5_9FIRM</name>
<feature type="transmembrane region" description="Helical" evidence="1">
    <location>
        <begin position="39"/>
        <end position="58"/>
    </location>
</feature>
<feature type="transmembrane region" description="Helical" evidence="1">
    <location>
        <begin position="16"/>
        <end position="33"/>
    </location>
</feature>
<dbReference type="Proteomes" id="UP000634672">
    <property type="component" value="Unassembled WGS sequence"/>
</dbReference>
<dbReference type="EMBL" id="JACOPB010000001">
    <property type="protein sequence ID" value="MBC5706520.1"/>
    <property type="molecule type" value="Genomic_DNA"/>
</dbReference>
<accession>A0ABR7GZZ5</accession>
<organism evidence="2 3">
    <name type="scientific">Hungatella hominis</name>
    <dbReference type="NCBI Taxonomy" id="2763050"/>
    <lineage>
        <taxon>Bacteria</taxon>
        <taxon>Bacillati</taxon>
        <taxon>Bacillota</taxon>
        <taxon>Clostridia</taxon>
        <taxon>Lachnospirales</taxon>
        <taxon>Lachnospiraceae</taxon>
        <taxon>Hungatella</taxon>
    </lineage>
</organism>
<evidence type="ECO:0000313" key="2">
    <source>
        <dbReference type="EMBL" id="MBC5706520.1"/>
    </source>
</evidence>
<evidence type="ECO:0000313" key="3">
    <source>
        <dbReference type="Proteomes" id="UP000634672"/>
    </source>
</evidence>
<feature type="transmembrane region" description="Helical" evidence="1">
    <location>
        <begin position="126"/>
        <end position="148"/>
    </location>
</feature>
<evidence type="ECO:0000256" key="1">
    <source>
        <dbReference type="SAM" id="Phobius"/>
    </source>
</evidence>
<keyword evidence="1" id="KW-0472">Membrane</keyword>
<keyword evidence="3" id="KW-1185">Reference proteome</keyword>
<reference evidence="2 3" key="1">
    <citation type="submission" date="2020-08" db="EMBL/GenBank/DDBJ databases">
        <title>Genome public.</title>
        <authorList>
            <person name="Liu C."/>
            <person name="Sun Q."/>
        </authorList>
    </citation>
    <scope>NUCLEOTIDE SEQUENCE [LARGE SCALE GENOMIC DNA]</scope>
    <source>
        <strain evidence="2 3">NSJ-66</strain>
    </source>
</reference>
<keyword evidence="1" id="KW-0812">Transmembrane</keyword>
<feature type="transmembrane region" description="Helical" evidence="1">
    <location>
        <begin position="95"/>
        <end position="114"/>
    </location>
</feature>
<protein>
    <recommendedName>
        <fullName evidence="4">DUF308 domain-containing protein</fullName>
    </recommendedName>
</protein>
<keyword evidence="1" id="KW-1133">Transmembrane helix</keyword>
<comment type="caution">
    <text evidence="2">The sequence shown here is derived from an EMBL/GenBank/DDBJ whole genome shotgun (WGS) entry which is preliminary data.</text>
</comment>
<feature type="transmembrane region" description="Helical" evidence="1">
    <location>
        <begin position="154"/>
        <end position="178"/>
    </location>
</feature>
<gene>
    <name evidence="2" type="ORF">H8S75_00930</name>
</gene>
<feature type="transmembrane region" description="Helical" evidence="1">
    <location>
        <begin position="70"/>
        <end position="89"/>
    </location>
</feature>
<sequence>MKSLLRNRFLRHSMPRIFFFGMMGATLFVHPSFIVNGAFYAVAGYLLFVSVFGIVDRIRIKGRKSRRDYAGIIVSAVLLLFVANSLVFARYLAHLAPLCLGAFLMLEGLYYFSVSLCGPEGWQRGILAVLSILVFLSGMSVVLFTLGFGVHGLFGLSAVSGIASGLSCAYALTACLLYRGKTKRHIESEETI</sequence>
<dbReference type="RefSeq" id="WP_187018601.1">
    <property type="nucleotide sequence ID" value="NZ_JACOPB010000001.1"/>
</dbReference>
<proteinExistence type="predicted"/>
<evidence type="ECO:0008006" key="4">
    <source>
        <dbReference type="Google" id="ProtNLM"/>
    </source>
</evidence>